<evidence type="ECO:0000256" key="3">
    <source>
        <dbReference type="ARBA" id="ARBA00022525"/>
    </source>
</evidence>
<dbReference type="InterPro" id="IPR001343">
    <property type="entry name" value="Hemolysn_Ca-bd"/>
</dbReference>
<dbReference type="InterPro" id="IPR028994">
    <property type="entry name" value="Integrin_alpha_N"/>
</dbReference>
<dbReference type="Pfam" id="PF00353">
    <property type="entry name" value="HemolysinCabind"/>
    <property type="match status" value="7"/>
</dbReference>
<dbReference type="InterPro" id="IPR050557">
    <property type="entry name" value="RTX_toxin/Mannuronan_C5-epim"/>
</dbReference>
<proteinExistence type="predicted"/>
<evidence type="ECO:0000256" key="6">
    <source>
        <dbReference type="ARBA" id="ARBA00022737"/>
    </source>
</evidence>
<evidence type="ECO:0000256" key="1">
    <source>
        <dbReference type="ARBA" id="ARBA00004370"/>
    </source>
</evidence>
<keyword evidence="3" id="KW-0964">Secreted</keyword>
<sequence length="2255" mass="229180">MPVADTPVIGGPRDATIEENDANYGPQLLNTGFTITGTRLGGGSLVISGLLAEDILSFRNQGTGVGQIGFNAATRALTYGGVQFATASGGTGGDLTVTFLSNASAASVQALLQNLTYENHSDTPTISRPLKLLLTDADGHAALGPQNSWVSHGLSNDVGELFLGSLGHGGSPRLSFADWNGDGRADFASTSLNGSTGLYSIQVGHWVTDHGADPRVDKYDWDFFYQLTSEQSAYGSPSPTFIDYDGDGDPDLLVGQMVNPGASSVGYRLYRNDGGVLTPVSDAQNPFLAWMPWGNPTGVDLDQDGDDDLVIASAGTVRYFRNDGGVFTEMHGGANPFNGVASESVFNSAGVRVLTFLDMDGDHDLDAVGGLADGRLKVWINNNGQFQDTGWNPLAGVHVMNNAAPAAADLDGDGDTDLGITDGNGWGWFIENTTAPGVGFTLNVTPQVENRAPAIQANGLGFTFEDTANAGPVALGLTLNLSDADDNIGGGELRIGGLKPEDRISLAGQSEAGDIAFDAATGRITQNGVLIGQASGGAGADFVIHLERTASIAAIQALATMLTYATPSNQPAEQRAFGVTITDRYGLSAGASFNFFVNPSLDPGTLGGFDPVFRDIHQAATPMVLDGDITLTGSEGAYSLNFSATFQDRVWFDTTGAADNRLTFDTSGGYIFWDGQVIARAFQSSNSTSVFAENVATLTAEQIKAIIQSATLASTSANPAQHHTVSVWVNGSSSAQLNFDVTFQYSHDVNPPALTGLTAASFGENAVNAAPVLLDADVTLTDVWSQFQGGTVKVQGLLAEDRVTFTDGGGVTFDAASGALSWNGQVVGHASGSNGGTLTLAFDAGFPVTTAMVEVILEHLAYANTSDFPTADRSLTVTATDNEGGIASGQIAVHVTAEYDYFPPSLTGLDNAAFAENAAQATPQRLDNDVTLALTTSQLDGGSVVVSGLADDVRVALANLGNGAGQIGYDSGTGEVRYGGVVIGHAGGGQGADFTVTLGPAATQAAVEALVEALTLQQLDDTPQTSVLTVTVTDGLGGSGSDQITVGITPQDDAGVFQLTAPTFLEDTVNAGLQFMLPDAVFTDPDGGGYRHMEISGLLAEDQINIVGDDFGLYDLGGGMLYLGGAGQSLGTAYWTASGLHIDFNQDQPAGIVQAVLRHLAYADASNAPTPTRNLTVTASGSGPTASISFDLAVTPQHDPTVFTGLDNVSFSAADATTPHIIDADVSFWTEGSLAGGSLTISGMLAEDVITISPTGGVTYNSVSGQVRFHGTLIGQTSTGAHGELVVTFGAGATSAAVEALVESLTWRSNTPAAHHWRTLTYLIDDGQGGQASGQVAIEAQPTVLNHPPILADFRDLVVDSTDAATPHLLAAGFSLTDADASLDGGVLRVSGLLVGDRVAIQTDASVAFDSGTGAVSIDGVVIGQASGGQGTTFELDLGPGATPEAVQTLLRALTIANLDGHTSTRTITLGISDGDGLAVAGVAHFEAMTGPGLPTGVTGTDDTALIDYDGDGDLDQITSTSGWLQAYENDHGDLTLRPDHGLSQVYVGGQARLAVLDLNGDGFQDLLVGAVGGNGYRVFYNLGNGAGFAEGAGNLFGSETGFTRFEAVDLDSDGDLDVVAEGPGGVAVFENQPGDGFEFLVRYRSVILGDSGANVLTGTAEPDILRGGDGDDTYVLDSPDDTPEETDPGGGTDTVQAGLTYTLGANLENLELTGADDFTGAGNELNNQITGNSGGNALYGYDGDDQLNGGGGGDYLEGGNGSDTLAGGDGGDIYFVNDAGDTILENPGEGADTVRSTISWTLGANLENLELQDYRTDEFGNFNVAGNINGTGNGGANSIFGNFFSNRLEGLGGNDILDGGAGDDTLVGGSGDDTFYVRDAGDSVVEAGGEGNDVVVAFVSWTLGANLERMILDAGGGDIDGTGNGMANTMIGNAGANRIDGAGGDDLVKAGDGGDTLLGGIGADQLLGQDGDDSLDGGDGADRLDGGNGDDTLLGGLGADILDGGIGIDSLDGGAGADQLNGGDGDDSLSGGDGNDLLTGGLGADAMTGGLGDDTFYVDDVGDTTAEAAGQGTDIVRATVTFTLAANIETLILEGSGNIGGVGNGLVNAMTGNAGNNSLDGGAGDDVLKGMNGDDTLIGGAGADILVGGAGADTFVVTAASVRTSGAVETDTVNDLIKAQGDRLDLSAIDADVSTGADDAFHLVGGFTHHAGEMTLTLSGGNTLLALDVDGDGRADYRMTLAGNVTGDSGGWLL</sequence>
<dbReference type="InterPro" id="IPR013517">
    <property type="entry name" value="FG-GAP"/>
</dbReference>
<dbReference type="SUPFAM" id="SSF51120">
    <property type="entry name" value="beta-Roll"/>
    <property type="match status" value="4"/>
</dbReference>
<name>A0ABU0ILR4_9CAUL</name>
<evidence type="ECO:0000313" key="11">
    <source>
        <dbReference type="Proteomes" id="UP001228905"/>
    </source>
</evidence>
<dbReference type="Pfam" id="PF13517">
    <property type="entry name" value="FG-GAP_3"/>
    <property type="match status" value="2"/>
</dbReference>
<dbReference type="Gene3D" id="2.150.10.10">
    <property type="entry name" value="Serralysin-like metalloprotease, C-terminal"/>
    <property type="match status" value="5"/>
</dbReference>
<keyword evidence="4" id="KW-0800">Toxin</keyword>
<comment type="caution">
    <text evidence="10">The sequence shown here is derived from an EMBL/GenBank/DDBJ whole genome shotgun (WGS) entry which is preliminary data.</text>
</comment>
<evidence type="ECO:0000256" key="2">
    <source>
        <dbReference type="ARBA" id="ARBA00004613"/>
    </source>
</evidence>
<dbReference type="PANTHER" id="PTHR38340:SF1">
    <property type="entry name" value="S-LAYER PROTEIN"/>
    <property type="match status" value="1"/>
</dbReference>
<keyword evidence="6" id="KW-0677">Repeat</keyword>
<feature type="compositionally biased region" description="Acidic residues" evidence="9">
    <location>
        <begin position="1671"/>
        <end position="1688"/>
    </location>
</feature>
<protein>
    <submittedName>
        <fullName evidence="10">Ca2+-binding RTX toxin-like protein</fullName>
    </submittedName>
</protein>
<dbReference type="PRINTS" id="PR01488">
    <property type="entry name" value="RTXTOXINA"/>
</dbReference>
<dbReference type="PANTHER" id="PTHR38340">
    <property type="entry name" value="S-LAYER PROTEIN"/>
    <property type="match status" value="1"/>
</dbReference>
<evidence type="ECO:0000256" key="9">
    <source>
        <dbReference type="SAM" id="MobiDB-lite"/>
    </source>
</evidence>
<organism evidence="10 11">
    <name type="scientific">Caulobacter ginsengisoli</name>
    <dbReference type="NCBI Taxonomy" id="400775"/>
    <lineage>
        <taxon>Bacteria</taxon>
        <taxon>Pseudomonadati</taxon>
        <taxon>Pseudomonadota</taxon>
        <taxon>Alphaproteobacteria</taxon>
        <taxon>Caulobacterales</taxon>
        <taxon>Caulobacteraceae</taxon>
        <taxon>Caulobacter</taxon>
    </lineage>
</organism>
<dbReference type="Proteomes" id="UP001228905">
    <property type="component" value="Unassembled WGS sequence"/>
</dbReference>
<dbReference type="EMBL" id="JAUSVS010000001">
    <property type="protein sequence ID" value="MDQ0462345.1"/>
    <property type="molecule type" value="Genomic_DNA"/>
</dbReference>
<evidence type="ECO:0000256" key="7">
    <source>
        <dbReference type="ARBA" id="ARBA00023026"/>
    </source>
</evidence>
<evidence type="ECO:0000256" key="8">
    <source>
        <dbReference type="ARBA" id="ARBA00023136"/>
    </source>
</evidence>
<evidence type="ECO:0000256" key="5">
    <source>
        <dbReference type="ARBA" id="ARBA00022729"/>
    </source>
</evidence>
<keyword evidence="5" id="KW-0732">Signal</keyword>
<dbReference type="PROSITE" id="PS00330">
    <property type="entry name" value="HEMOLYSIN_CALCIUM"/>
    <property type="match status" value="9"/>
</dbReference>
<evidence type="ECO:0000313" key="10">
    <source>
        <dbReference type="EMBL" id="MDQ0462345.1"/>
    </source>
</evidence>
<comment type="subcellular location">
    <subcellularLocation>
        <location evidence="1">Membrane</location>
    </subcellularLocation>
    <subcellularLocation>
        <location evidence="2">Secreted</location>
    </subcellularLocation>
</comment>
<dbReference type="RefSeq" id="WP_307344578.1">
    <property type="nucleotide sequence ID" value="NZ_JAUSVS010000001.1"/>
</dbReference>
<feature type="region of interest" description="Disordered" evidence="9">
    <location>
        <begin position="1969"/>
        <end position="1988"/>
    </location>
</feature>
<dbReference type="InterPro" id="IPR003995">
    <property type="entry name" value="RTX_toxin_determinant-A"/>
</dbReference>
<dbReference type="SUPFAM" id="SSF69318">
    <property type="entry name" value="Integrin alpha N-terminal domain"/>
    <property type="match status" value="2"/>
</dbReference>
<dbReference type="PRINTS" id="PR00313">
    <property type="entry name" value="CABNDNGRPT"/>
</dbReference>
<dbReference type="Gene3D" id="2.130.10.130">
    <property type="entry name" value="Integrin alpha, N-terminal"/>
    <property type="match status" value="2"/>
</dbReference>
<evidence type="ECO:0000256" key="4">
    <source>
        <dbReference type="ARBA" id="ARBA00022656"/>
    </source>
</evidence>
<keyword evidence="7" id="KW-0843">Virulence</keyword>
<dbReference type="InterPro" id="IPR018511">
    <property type="entry name" value="Hemolysin-typ_Ca-bd_CS"/>
</dbReference>
<dbReference type="InterPro" id="IPR011049">
    <property type="entry name" value="Serralysin-like_metalloprot_C"/>
</dbReference>
<accession>A0ABU0ILR4</accession>
<keyword evidence="11" id="KW-1185">Reference proteome</keyword>
<keyword evidence="8" id="KW-0472">Membrane</keyword>
<feature type="region of interest" description="Disordered" evidence="9">
    <location>
        <begin position="1661"/>
        <end position="1694"/>
    </location>
</feature>
<reference evidence="10 11" key="1">
    <citation type="submission" date="2023-07" db="EMBL/GenBank/DDBJ databases">
        <title>Genomic Encyclopedia of Type Strains, Phase IV (KMG-IV): sequencing the most valuable type-strain genomes for metagenomic binning, comparative biology and taxonomic classification.</title>
        <authorList>
            <person name="Goeker M."/>
        </authorList>
    </citation>
    <scope>NUCLEOTIDE SEQUENCE [LARGE SCALE GENOMIC DNA]</scope>
    <source>
        <strain evidence="10 11">DSM 18695</strain>
    </source>
</reference>
<gene>
    <name evidence="10" type="ORF">QO010_000093</name>
</gene>